<reference evidence="2" key="1">
    <citation type="submission" date="2016-11" db="UniProtKB">
        <authorList>
            <consortium name="WormBaseParasite"/>
        </authorList>
    </citation>
    <scope>IDENTIFICATION</scope>
</reference>
<sequence length="95" mass="10722">MFPYLRRCTCSNKPYVPATFTRSTTTKPESEHLGAESGTCGERAELVRAIVRKRVKRADRSAILIRRLVRVDGDHFVVSCDNREDIPARTANMVA</sequence>
<evidence type="ECO:0000313" key="2">
    <source>
        <dbReference type="WBParaSite" id="L893_g12452.t1"/>
    </source>
</evidence>
<keyword evidence="1" id="KW-1185">Reference proteome</keyword>
<accession>A0A1I7Y414</accession>
<evidence type="ECO:0000313" key="1">
    <source>
        <dbReference type="Proteomes" id="UP000095287"/>
    </source>
</evidence>
<proteinExistence type="predicted"/>
<dbReference type="AlphaFoldDB" id="A0A1I7Y414"/>
<name>A0A1I7Y414_9BILA</name>
<protein>
    <submittedName>
        <fullName evidence="2">Transposase</fullName>
    </submittedName>
</protein>
<organism evidence="1 2">
    <name type="scientific">Steinernema glaseri</name>
    <dbReference type="NCBI Taxonomy" id="37863"/>
    <lineage>
        <taxon>Eukaryota</taxon>
        <taxon>Metazoa</taxon>
        <taxon>Ecdysozoa</taxon>
        <taxon>Nematoda</taxon>
        <taxon>Chromadorea</taxon>
        <taxon>Rhabditida</taxon>
        <taxon>Tylenchina</taxon>
        <taxon>Panagrolaimomorpha</taxon>
        <taxon>Strongyloidoidea</taxon>
        <taxon>Steinernematidae</taxon>
        <taxon>Steinernema</taxon>
    </lineage>
</organism>
<dbReference type="Proteomes" id="UP000095287">
    <property type="component" value="Unplaced"/>
</dbReference>
<dbReference type="WBParaSite" id="L893_g12452.t1">
    <property type="protein sequence ID" value="L893_g12452.t1"/>
    <property type="gene ID" value="L893_g12452"/>
</dbReference>